<keyword evidence="4" id="KW-0378">Hydrolase</keyword>
<feature type="transmembrane region" description="Helical" evidence="1">
    <location>
        <begin position="288"/>
        <end position="309"/>
    </location>
</feature>
<sequence length="714" mass="76249">MPSTGPSATTAPNARTDTLVLPRLAPAPEPERWTPMGFRPDVQGLRAVAVGLVLLSHAGFPRSEGGYVGVDVFFVLSGFLITSLLVKEVFDTGTISIAGFYARRARRILPAAAVVTAATALGAWMCFPVTRLDAVLQDALAVVVYIVNYRFVAEQTEYLNADQMPSPFQQFWSLAVEEQFYVVWPLLLLVLLLCVRRDPRRLVTAAITASLLVFAATLALSVAVTAQSQPTAYYAAHTRAWELAGGALLALVLPALQKTPRALAWVLGIGGLAAILLSGFMFTDETAFPGYAALAPVLGTMAVIAAGSGPGRNPASTLLSTGPFQFVGRISYSLYLWHWPILILAPLALGVDPSLRLNLVLLAATVGVAQLSYTYIEEPVRNRRSLKRTGAGLLLGLSASVACAAAVLALVYVFPKTPDGTEPVDLTQIEPVQEYSALEQRLLDGLAVTAVPADLVPSLTGADGDRPETYADGCHLDFEVVALPSGCSYGDTASDVEVMLVGDSHAAQWFPALDALADRNGWELVSRTKSSCTPVSVRVDSTMHEGEYTECWDWKQEVFAEIDAVRPELVVYGASDKTGVTGLEGEAAAEAWGEGWAQTIERSASAQHIAVLTDTPWATGEAAPECLSLHMDAVDRCVSEDPYAVTYVDRREAGRAAQEAAGAQVVDTEQWFCLDGRCPLVVEGMAVYRDGHHVSTPYAASLAVLLGEALPNLQ</sequence>
<proteinExistence type="predicted"/>
<dbReference type="InterPro" id="IPR002656">
    <property type="entry name" value="Acyl_transf_3_dom"/>
</dbReference>
<evidence type="ECO:0000259" key="3">
    <source>
        <dbReference type="Pfam" id="PF19040"/>
    </source>
</evidence>
<evidence type="ECO:0000256" key="1">
    <source>
        <dbReference type="SAM" id="Phobius"/>
    </source>
</evidence>
<feature type="transmembrane region" description="Helical" evidence="1">
    <location>
        <begin position="263"/>
        <end position="282"/>
    </location>
</feature>
<dbReference type="Pfam" id="PF01757">
    <property type="entry name" value="Acyl_transf_3"/>
    <property type="match status" value="1"/>
</dbReference>
<gene>
    <name evidence="4" type="ORF">GCM10009830_34290</name>
</gene>
<reference evidence="4 5" key="1">
    <citation type="journal article" date="2019" name="Int. J. Syst. Evol. Microbiol.">
        <title>The Global Catalogue of Microorganisms (GCM) 10K type strain sequencing project: providing services to taxonomists for standard genome sequencing and annotation.</title>
        <authorList>
            <consortium name="The Broad Institute Genomics Platform"/>
            <consortium name="The Broad Institute Genome Sequencing Center for Infectious Disease"/>
            <person name="Wu L."/>
            <person name="Ma J."/>
        </authorList>
    </citation>
    <scope>NUCLEOTIDE SEQUENCE [LARGE SCALE GENOMIC DNA]</scope>
    <source>
        <strain evidence="4 5">JCM 16001</strain>
    </source>
</reference>
<feature type="transmembrane region" description="Helical" evidence="1">
    <location>
        <begin position="393"/>
        <end position="414"/>
    </location>
</feature>
<dbReference type="RefSeq" id="WP_344488532.1">
    <property type="nucleotide sequence ID" value="NZ_BAAAQF010000013.1"/>
</dbReference>
<dbReference type="InterPro" id="IPR050879">
    <property type="entry name" value="Acyltransferase_3"/>
</dbReference>
<feature type="transmembrane region" description="Helical" evidence="1">
    <location>
        <begin position="66"/>
        <end position="86"/>
    </location>
</feature>
<organism evidence="4 5">
    <name type="scientific">Glycomyces endophyticus</name>
    <dbReference type="NCBI Taxonomy" id="480996"/>
    <lineage>
        <taxon>Bacteria</taxon>
        <taxon>Bacillati</taxon>
        <taxon>Actinomycetota</taxon>
        <taxon>Actinomycetes</taxon>
        <taxon>Glycomycetales</taxon>
        <taxon>Glycomycetaceae</taxon>
        <taxon>Glycomyces</taxon>
    </lineage>
</organism>
<dbReference type="GO" id="GO:0016787">
    <property type="term" value="F:hydrolase activity"/>
    <property type="evidence" value="ECO:0007669"/>
    <property type="project" value="UniProtKB-KW"/>
</dbReference>
<feature type="transmembrane region" description="Helical" evidence="1">
    <location>
        <begin position="238"/>
        <end position="256"/>
    </location>
</feature>
<feature type="domain" description="Acyltransferase 3" evidence="2">
    <location>
        <begin position="42"/>
        <end position="369"/>
    </location>
</feature>
<feature type="transmembrane region" description="Helical" evidence="1">
    <location>
        <begin position="202"/>
        <end position="226"/>
    </location>
</feature>
<dbReference type="InterPro" id="IPR043968">
    <property type="entry name" value="SGNH"/>
</dbReference>
<accession>A0ABN2HA57</accession>
<dbReference type="PANTHER" id="PTHR23028">
    <property type="entry name" value="ACETYLTRANSFERASE"/>
    <property type="match status" value="1"/>
</dbReference>
<protein>
    <submittedName>
        <fullName evidence="4">SGNH hydrolase domain-containing protein</fullName>
    </submittedName>
</protein>
<feature type="transmembrane region" description="Helical" evidence="1">
    <location>
        <begin position="330"/>
        <end position="349"/>
    </location>
</feature>
<dbReference type="PANTHER" id="PTHR23028:SF53">
    <property type="entry name" value="ACYL_TRANSF_3 DOMAIN-CONTAINING PROTEIN"/>
    <property type="match status" value="1"/>
</dbReference>
<keyword evidence="1" id="KW-0812">Transmembrane</keyword>
<feature type="domain" description="SGNH" evidence="3">
    <location>
        <begin position="483"/>
        <end position="703"/>
    </location>
</feature>
<keyword evidence="1" id="KW-1133">Transmembrane helix</keyword>
<feature type="transmembrane region" description="Helical" evidence="1">
    <location>
        <begin position="107"/>
        <end position="130"/>
    </location>
</feature>
<keyword evidence="5" id="KW-1185">Reference proteome</keyword>
<evidence type="ECO:0000259" key="2">
    <source>
        <dbReference type="Pfam" id="PF01757"/>
    </source>
</evidence>
<dbReference type="Proteomes" id="UP001499851">
    <property type="component" value="Unassembled WGS sequence"/>
</dbReference>
<comment type="caution">
    <text evidence="4">The sequence shown here is derived from an EMBL/GenBank/DDBJ whole genome shotgun (WGS) entry which is preliminary data.</text>
</comment>
<name>A0ABN2HA57_9ACTN</name>
<dbReference type="Pfam" id="PF19040">
    <property type="entry name" value="SGNH"/>
    <property type="match status" value="1"/>
</dbReference>
<dbReference type="EMBL" id="BAAAQF010000013">
    <property type="protein sequence ID" value="GAA1684143.1"/>
    <property type="molecule type" value="Genomic_DNA"/>
</dbReference>
<feature type="transmembrane region" description="Helical" evidence="1">
    <location>
        <begin position="355"/>
        <end position="373"/>
    </location>
</feature>
<evidence type="ECO:0000313" key="5">
    <source>
        <dbReference type="Proteomes" id="UP001499851"/>
    </source>
</evidence>
<feature type="transmembrane region" description="Helical" evidence="1">
    <location>
        <begin position="179"/>
        <end position="195"/>
    </location>
</feature>
<keyword evidence="1" id="KW-0472">Membrane</keyword>
<evidence type="ECO:0000313" key="4">
    <source>
        <dbReference type="EMBL" id="GAA1684143.1"/>
    </source>
</evidence>